<name>A0A158IB07_9BURK</name>
<sequence length="65" mass="6879">MKACGYSPNSSGRNARKPDPARLCAVSEKLAQANAGIWSYQGKGVLDNVSMKMAACATECGPRFI</sequence>
<organism evidence="1 2">
    <name type="scientific">Caballeronia humi</name>
    <dbReference type="NCBI Taxonomy" id="326474"/>
    <lineage>
        <taxon>Bacteria</taxon>
        <taxon>Pseudomonadati</taxon>
        <taxon>Pseudomonadota</taxon>
        <taxon>Betaproteobacteria</taxon>
        <taxon>Burkholderiales</taxon>
        <taxon>Burkholderiaceae</taxon>
        <taxon>Caballeronia</taxon>
    </lineage>
</organism>
<evidence type="ECO:0000313" key="1">
    <source>
        <dbReference type="EMBL" id="SAL53746.1"/>
    </source>
</evidence>
<dbReference type="Proteomes" id="UP000054977">
    <property type="component" value="Unassembled WGS sequence"/>
</dbReference>
<dbReference type="EMBL" id="FCNW02000029">
    <property type="protein sequence ID" value="SAL53746.1"/>
    <property type="molecule type" value="Genomic_DNA"/>
</dbReference>
<gene>
    <name evidence="1" type="ORF">AWB65_04512</name>
</gene>
<protein>
    <submittedName>
        <fullName evidence="1">Uncharacterized protein</fullName>
    </submittedName>
</protein>
<accession>A0A158IB07</accession>
<proteinExistence type="predicted"/>
<reference evidence="1" key="1">
    <citation type="submission" date="2016-01" db="EMBL/GenBank/DDBJ databases">
        <authorList>
            <person name="Peeters C."/>
        </authorList>
    </citation>
    <scope>NUCLEOTIDE SEQUENCE [LARGE SCALE GENOMIC DNA]</scope>
    <source>
        <strain evidence="1">LMG 22934</strain>
    </source>
</reference>
<dbReference type="STRING" id="326474.AWB65_04512"/>
<comment type="caution">
    <text evidence="1">The sequence shown here is derived from an EMBL/GenBank/DDBJ whole genome shotgun (WGS) entry which is preliminary data.</text>
</comment>
<keyword evidence="2" id="KW-1185">Reference proteome</keyword>
<dbReference type="AlphaFoldDB" id="A0A158IB07"/>
<evidence type="ECO:0000313" key="2">
    <source>
        <dbReference type="Proteomes" id="UP000054977"/>
    </source>
</evidence>